<dbReference type="EMBL" id="LK052941">
    <property type="protein sequence ID" value="CDR41738.1"/>
    <property type="molecule type" value="Genomic_DNA"/>
</dbReference>
<sequence length="399" mass="44633">MSSPTSTPSHFDRLPTELLKHIVVLVHKQDQEFRKSGMGGTRVTDPSKKRKRVYDSDSEDLDSPPPVIRDSKFSTWHGRGLHAISLLNKRLRELCLPFLCPVAKAQQFASGLYRFGVIPQAILNGVRRIDLHTASLSKYVAAAVALPQLPNVDTLEISLRHQLASDMRAPPLEWDDLLSDDATWPDEARFPALRDFSTKSLSWSVFHFVEKCMARLVKLDVFFPTVMEPSDPLPSSPTLHHLEALSITGPLHAFAILAQLSLPRVRTIDLTFALFDWDATLDCTAILPPDILFARRVSLRIATPPTTRLKNVEAFANWCERRDIDLSWTPGSRLAVFDQPLTISADDTCMSNTADAVLDTLAWASDHGKRLCDVGDAAGLRELAELVKPLCERRIIEEM</sequence>
<organism evidence="2">
    <name type="scientific">Rhodotorula toruloides</name>
    <name type="common">Yeast</name>
    <name type="synonym">Rhodosporidium toruloides</name>
    <dbReference type="NCBI Taxonomy" id="5286"/>
    <lineage>
        <taxon>Eukaryota</taxon>
        <taxon>Fungi</taxon>
        <taxon>Dikarya</taxon>
        <taxon>Basidiomycota</taxon>
        <taxon>Pucciniomycotina</taxon>
        <taxon>Microbotryomycetes</taxon>
        <taxon>Sporidiobolales</taxon>
        <taxon>Sporidiobolaceae</taxon>
        <taxon>Rhodotorula</taxon>
    </lineage>
</organism>
<proteinExistence type="predicted"/>
<name>A0A061B3Z1_RHOTO</name>
<feature type="region of interest" description="Disordered" evidence="1">
    <location>
        <begin position="35"/>
        <end position="64"/>
    </location>
</feature>
<reference evidence="2" key="1">
    <citation type="journal article" date="2014" name="Genome Announc.">
        <title>Draft genome sequence of Rhodosporidium toruloides CECT1137, an oleaginous yeast of biotechnological interest.</title>
        <authorList>
            <person name="Morin N."/>
            <person name="Calcas X."/>
            <person name="Devillers H."/>
            <person name="Durrens P."/>
            <person name="Sherman D.J."/>
            <person name="Nicaud J.-M."/>
            <person name="Neuveglise C."/>
        </authorList>
    </citation>
    <scope>NUCLEOTIDE SEQUENCE</scope>
    <source>
        <strain evidence="2">CECT1137</strain>
    </source>
</reference>
<gene>
    <name evidence="2" type="ORF">RHTO0S_06e05248g</name>
</gene>
<accession>A0A061B3Z1</accession>
<evidence type="ECO:0000256" key="1">
    <source>
        <dbReference type="SAM" id="MobiDB-lite"/>
    </source>
</evidence>
<evidence type="ECO:0000313" key="2">
    <source>
        <dbReference type="EMBL" id="CDR41738.1"/>
    </source>
</evidence>
<dbReference type="AlphaFoldDB" id="A0A061B3Z1"/>
<protein>
    <submittedName>
        <fullName evidence="2">RHTO0S06e05248g1_1</fullName>
    </submittedName>
</protein>
<dbReference type="OrthoDB" id="2520614at2759"/>